<dbReference type="Proteomes" id="UP000245207">
    <property type="component" value="Unassembled WGS sequence"/>
</dbReference>
<gene>
    <name evidence="3" type="ORF">CTI12_AA438690</name>
</gene>
<keyword evidence="4" id="KW-1185">Reference proteome</keyword>
<dbReference type="EMBL" id="PKPP01007130">
    <property type="protein sequence ID" value="PWA54267.1"/>
    <property type="molecule type" value="Genomic_DNA"/>
</dbReference>
<proteinExistence type="predicted"/>
<comment type="caution">
    <text evidence="3">The sequence shown here is derived from an EMBL/GenBank/DDBJ whole genome shotgun (WGS) entry which is preliminary data.</text>
</comment>
<evidence type="ECO:0000313" key="4">
    <source>
        <dbReference type="Proteomes" id="UP000245207"/>
    </source>
</evidence>
<dbReference type="InterPro" id="IPR051596">
    <property type="entry name" value="Caulimoviridae_Movement"/>
</dbReference>
<evidence type="ECO:0000256" key="2">
    <source>
        <dbReference type="SAM" id="Coils"/>
    </source>
</evidence>
<dbReference type="PANTHER" id="PTHR47599:SF3">
    <property type="entry name" value="CELL-TO-CELL MOVEMENT PROTEIN"/>
    <property type="match status" value="1"/>
</dbReference>
<dbReference type="PANTHER" id="PTHR47599">
    <property type="entry name" value="CELL-TO-CELL MOVEMENT PROTEIN"/>
    <property type="match status" value="1"/>
</dbReference>
<reference evidence="3 4" key="1">
    <citation type="journal article" date="2018" name="Mol. Plant">
        <title>The genome of Artemisia annua provides insight into the evolution of Asteraceae family and artemisinin biosynthesis.</title>
        <authorList>
            <person name="Shen Q."/>
            <person name="Zhang L."/>
            <person name="Liao Z."/>
            <person name="Wang S."/>
            <person name="Yan T."/>
            <person name="Shi P."/>
            <person name="Liu M."/>
            <person name="Fu X."/>
            <person name="Pan Q."/>
            <person name="Wang Y."/>
            <person name="Lv Z."/>
            <person name="Lu X."/>
            <person name="Zhang F."/>
            <person name="Jiang W."/>
            <person name="Ma Y."/>
            <person name="Chen M."/>
            <person name="Hao X."/>
            <person name="Li L."/>
            <person name="Tang Y."/>
            <person name="Lv G."/>
            <person name="Zhou Y."/>
            <person name="Sun X."/>
            <person name="Brodelius P.E."/>
            <person name="Rose J.K.C."/>
            <person name="Tang K."/>
        </authorList>
    </citation>
    <scope>NUCLEOTIDE SEQUENCE [LARGE SCALE GENOMIC DNA]</scope>
    <source>
        <strain evidence="4">cv. Huhao1</strain>
        <tissue evidence="3">Leaf</tissue>
    </source>
</reference>
<protein>
    <submittedName>
        <fullName evidence="3">Transport protein</fullName>
    </submittedName>
</protein>
<accession>A0A2U1LZ49</accession>
<keyword evidence="1 2" id="KW-0175">Coiled coil</keyword>
<name>A0A2U1LZ49_ARTAN</name>
<evidence type="ECO:0000256" key="1">
    <source>
        <dbReference type="ARBA" id="ARBA00023054"/>
    </source>
</evidence>
<evidence type="ECO:0000313" key="3">
    <source>
        <dbReference type="EMBL" id="PWA54267.1"/>
    </source>
</evidence>
<sequence length="434" mass="50121">MTGEEIVPIESTEGNVKIPIINKEQLERQLKNIKEKEKIAYVHISTIQFLLKGTFAQGIDSPVQLEIRDDRLRDLNDALIARGRGNLKETKMKFDINIQVGMSLYDINLSDSITIRYKLLRTNFMKKGNHPFSITYQINYALSNSHHSITFKNDSKISIDKLFRPVIELEENKSNGIFGRQISRIVEDTDNFENKRNARTSTSRQGSFLGPPAFDDSHNNELVKQSLVTNLNMEKQLNELSKAPIEIRLGFMQTPGLPKDGKCISLPRNLLPETQYVLSSSSGSRVSEQVCYVQATLNNITEILSWIALHQTPEHNQANIERSENITKLLEKQFTKIIEILEQNRKNIKNELEIIQKIDDQRYETLFANQQRIINLFLEKAPREEENKQLDTEIRELKDIITELRKETKSENDSIKEEINANKEETITRIKDLL</sequence>
<feature type="coiled-coil region" evidence="2">
    <location>
        <begin position="383"/>
        <end position="425"/>
    </location>
</feature>
<dbReference type="InterPro" id="IPR028919">
    <property type="entry name" value="Viral_movement"/>
</dbReference>
<dbReference type="Pfam" id="PF01107">
    <property type="entry name" value="MP"/>
    <property type="match status" value="1"/>
</dbReference>
<organism evidence="3 4">
    <name type="scientific">Artemisia annua</name>
    <name type="common">Sweet wormwood</name>
    <dbReference type="NCBI Taxonomy" id="35608"/>
    <lineage>
        <taxon>Eukaryota</taxon>
        <taxon>Viridiplantae</taxon>
        <taxon>Streptophyta</taxon>
        <taxon>Embryophyta</taxon>
        <taxon>Tracheophyta</taxon>
        <taxon>Spermatophyta</taxon>
        <taxon>Magnoliopsida</taxon>
        <taxon>eudicotyledons</taxon>
        <taxon>Gunneridae</taxon>
        <taxon>Pentapetalae</taxon>
        <taxon>asterids</taxon>
        <taxon>campanulids</taxon>
        <taxon>Asterales</taxon>
        <taxon>Asteraceae</taxon>
        <taxon>Asteroideae</taxon>
        <taxon>Anthemideae</taxon>
        <taxon>Artemisiinae</taxon>
        <taxon>Artemisia</taxon>
    </lineage>
</organism>
<dbReference type="AlphaFoldDB" id="A0A2U1LZ49"/>
<dbReference type="OrthoDB" id="1544425at2759"/>
<feature type="coiled-coil region" evidence="2">
    <location>
        <begin position="331"/>
        <end position="358"/>
    </location>
</feature>